<dbReference type="InterPro" id="IPR010610">
    <property type="entry name" value="EryCIII-like_C"/>
</dbReference>
<proteinExistence type="predicted"/>
<reference evidence="2" key="1">
    <citation type="journal article" date="2014" name="Int. J. Syst. Evol. Microbiol.">
        <title>Complete genome sequence of Corynebacterium casei LMG S-19264T (=DSM 44701T), isolated from a smear-ripened cheese.</title>
        <authorList>
            <consortium name="US DOE Joint Genome Institute (JGI-PGF)"/>
            <person name="Walter F."/>
            <person name="Albersmeier A."/>
            <person name="Kalinowski J."/>
            <person name="Ruckert C."/>
        </authorList>
    </citation>
    <scope>NUCLEOTIDE SEQUENCE</scope>
    <source>
        <strain evidence="2">VKM Ac-1321</strain>
    </source>
</reference>
<reference evidence="2" key="2">
    <citation type="submission" date="2023-01" db="EMBL/GenBank/DDBJ databases">
        <authorList>
            <person name="Sun Q."/>
            <person name="Evtushenko L."/>
        </authorList>
    </citation>
    <scope>NUCLEOTIDE SEQUENCE</scope>
    <source>
        <strain evidence="2">VKM Ac-1321</strain>
    </source>
</reference>
<dbReference type="GO" id="GO:0016758">
    <property type="term" value="F:hexosyltransferase activity"/>
    <property type="evidence" value="ECO:0007669"/>
    <property type="project" value="UniProtKB-ARBA"/>
</dbReference>
<dbReference type="RefSeq" id="WP_261960094.1">
    <property type="nucleotide sequence ID" value="NZ_BAAAXA010000001.1"/>
</dbReference>
<comment type="caution">
    <text evidence="2">The sequence shown here is derived from an EMBL/GenBank/DDBJ whole genome shotgun (WGS) entry which is preliminary data.</text>
</comment>
<name>A0A9W6NKP8_9ACTN</name>
<dbReference type="Proteomes" id="UP001143480">
    <property type="component" value="Unassembled WGS sequence"/>
</dbReference>
<evidence type="ECO:0000259" key="1">
    <source>
        <dbReference type="Pfam" id="PF06722"/>
    </source>
</evidence>
<feature type="domain" description="Erythromycin biosynthesis protein CIII-like C-terminal" evidence="1">
    <location>
        <begin position="145"/>
        <end position="220"/>
    </location>
</feature>
<dbReference type="PANTHER" id="PTHR48050:SF13">
    <property type="entry name" value="STEROL 3-BETA-GLUCOSYLTRANSFERASE UGT80A2"/>
    <property type="match status" value="1"/>
</dbReference>
<evidence type="ECO:0000313" key="2">
    <source>
        <dbReference type="EMBL" id="GLL00509.1"/>
    </source>
</evidence>
<gene>
    <name evidence="2" type="ORF">GCM10017581_022500</name>
</gene>
<dbReference type="EMBL" id="BSFP01000009">
    <property type="protein sequence ID" value="GLL00509.1"/>
    <property type="molecule type" value="Genomic_DNA"/>
</dbReference>
<dbReference type="FunFam" id="3.40.50.2000:FF:000009">
    <property type="entry name" value="Sterol 3-beta-glucosyltransferase UGT80A2"/>
    <property type="match status" value="1"/>
</dbReference>
<dbReference type="Gene3D" id="3.40.50.2000">
    <property type="entry name" value="Glycogen Phosphorylase B"/>
    <property type="match status" value="2"/>
</dbReference>
<dbReference type="InterPro" id="IPR050426">
    <property type="entry name" value="Glycosyltransferase_28"/>
</dbReference>
<protein>
    <recommendedName>
        <fullName evidence="1">Erythromycin biosynthesis protein CIII-like C-terminal domain-containing protein</fullName>
    </recommendedName>
</protein>
<dbReference type="Pfam" id="PF06722">
    <property type="entry name" value="EryCIII-like_C"/>
    <property type="match status" value="1"/>
</dbReference>
<dbReference type="AlphaFoldDB" id="A0A9W6NKP8"/>
<evidence type="ECO:0000313" key="3">
    <source>
        <dbReference type="Proteomes" id="UP001143480"/>
    </source>
</evidence>
<dbReference type="SUPFAM" id="SSF53756">
    <property type="entry name" value="UDP-Glycosyltransferase/glycogen phosphorylase"/>
    <property type="match status" value="1"/>
</dbReference>
<organism evidence="2 3">
    <name type="scientific">Dactylosporangium matsuzakiense</name>
    <dbReference type="NCBI Taxonomy" id="53360"/>
    <lineage>
        <taxon>Bacteria</taxon>
        <taxon>Bacillati</taxon>
        <taxon>Actinomycetota</taxon>
        <taxon>Actinomycetes</taxon>
        <taxon>Micromonosporales</taxon>
        <taxon>Micromonosporaceae</taxon>
        <taxon>Dactylosporangium</taxon>
    </lineage>
</organism>
<dbReference type="PANTHER" id="PTHR48050">
    <property type="entry name" value="STEROL 3-BETA-GLUCOSYLTRANSFERASE"/>
    <property type="match status" value="1"/>
</dbReference>
<keyword evidence="3" id="KW-1185">Reference proteome</keyword>
<sequence length="249" mass="25548">MLPSPRHSPSLSVPRPTEGMFGAPLNAHRAALGLDPVADTQAHVLTGEPWLACDPVLGPWPGPGDVWQPGALLVADDRPLDDSVEQFLAAGTAPVYFGLGSIRSPTADLGATMLAAARATGRRAIISAGWAGLDAGGDGPDCLTIGEVNQRALFARVAAVVHHGGAGTTTAAAVAGVPQVVLPQVYDQPYWAARVAALSVGVAATPDSLGDALRHVLGHGHADRARALAPQIRTDGANLAAQRLHELLR</sequence>
<accession>A0A9W6NKP8</accession>